<feature type="region of interest" description="Disordered" evidence="4">
    <location>
        <begin position="798"/>
        <end position="862"/>
    </location>
</feature>
<feature type="compositionally biased region" description="Polar residues" evidence="4">
    <location>
        <begin position="839"/>
        <end position="862"/>
    </location>
</feature>
<keyword evidence="3" id="KW-0106">Calcium</keyword>
<dbReference type="SMART" id="SM00054">
    <property type="entry name" value="EFh"/>
    <property type="match status" value="2"/>
</dbReference>
<reference evidence="6" key="1">
    <citation type="submission" date="2019-06" db="EMBL/GenBank/DDBJ databases">
        <authorList>
            <person name="Zheng W."/>
        </authorList>
    </citation>
    <scope>NUCLEOTIDE SEQUENCE</scope>
    <source>
        <strain evidence="6">QDHG01</strain>
    </source>
</reference>
<dbReference type="Pfam" id="PF13499">
    <property type="entry name" value="EF-hand_7"/>
    <property type="match status" value="1"/>
</dbReference>
<evidence type="ECO:0000256" key="1">
    <source>
        <dbReference type="ARBA" id="ARBA00022723"/>
    </source>
</evidence>
<evidence type="ECO:0000313" key="7">
    <source>
        <dbReference type="Proteomes" id="UP000785679"/>
    </source>
</evidence>
<name>A0A8J8NY48_HALGN</name>
<organism evidence="6 7">
    <name type="scientific">Halteria grandinella</name>
    <dbReference type="NCBI Taxonomy" id="5974"/>
    <lineage>
        <taxon>Eukaryota</taxon>
        <taxon>Sar</taxon>
        <taxon>Alveolata</taxon>
        <taxon>Ciliophora</taxon>
        <taxon>Intramacronucleata</taxon>
        <taxon>Spirotrichea</taxon>
        <taxon>Stichotrichia</taxon>
        <taxon>Sporadotrichida</taxon>
        <taxon>Halteriidae</taxon>
        <taxon>Halteria</taxon>
    </lineage>
</organism>
<keyword evidence="1" id="KW-0479">Metal-binding</keyword>
<dbReference type="SUPFAM" id="SSF47473">
    <property type="entry name" value="EF-hand"/>
    <property type="match status" value="1"/>
</dbReference>
<dbReference type="OrthoDB" id="296996at2759"/>
<dbReference type="PROSITE" id="PS50222">
    <property type="entry name" value="EF_HAND_2"/>
    <property type="match status" value="2"/>
</dbReference>
<dbReference type="PANTHER" id="PTHR34524">
    <property type="entry name" value="CALCYPHOSIN"/>
    <property type="match status" value="1"/>
</dbReference>
<dbReference type="Proteomes" id="UP000785679">
    <property type="component" value="Unassembled WGS sequence"/>
</dbReference>
<feature type="compositionally biased region" description="Basic and acidic residues" evidence="4">
    <location>
        <begin position="581"/>
        <end position="591"/>
    </location>
</feature>
<dbReference type="InterPro" id="IPR051581">
    <property type="entry name" value="Ca-bind"/>
</dbReference>
<dbReference type="GO" id="GO:0005509">
    <property type="term" value="F:calcium ion binding"/>
    <property type="evidence" value="ECO:0007669"/>
    <property type="project" value="InterPro"/>
</dbReference>
<keyword evidence="2" id="KW-0677">Repeat</keyword>
<dbReference type="PANTHER" id="PTHR34524:SF6">
    <property type="entry name" value="CALCYPHOSINE LIKE"/>
    <property type="match status" value="1"/>
</dbReference>
<dbReference type="AlphaFoldDB" id="A0A8J8NY48"/>
<feature type="domain" description="EF-hand" evidence="5">
    <location>
        <begin position="139"/>
        <end position="174"/>
    </location>
</feature>
<evidence type="ECO:0000256" key="4">
    <source>
        <dbReference type="SAM" id="MobiDB-lite"/>
    </source>
</evidence>
<feature type="region of interest" description="Disordered" evidence="4">
    <location>
        <begin position="575"/>
        <end position="603"/>
    </location>
</feature>
<keyword evidence="7" id="KW-1185">Reference proteome</keyword>
<evidence type="ECO:0000259" key="5">
    <source>
        <dbReference type="PROSITE" id="PS50222"/>
    </source>
</evidence>
<feature type="domain" description="EF-hand" evidence="5">
    <location>
        <begin position="103"/>
        <end position="138"/>
    </location>
</feature>
<evidence type="ECO:0000256" key="3">
    <source>
        <dbReference type="ARBA" id="ARBA00022837"/>
    </source>
</evidence>
<protein>
    <recommendedName>
        <fullName evidence="5">EF-hand domain-containing protein</fullName>
    </recommendedName>
</protein>
<accession>A0A8J8NY48</accession>
<dbReference type="InterPro" id="IPR002048">
    <property type="entry name" value="EF_hand_dom"/>
</dbReference>
<evidence type="ECO:0000256" key="2">
    <source>
        <dbReference type="ARBA" id="ARBA00022737"/>
    </source>
</evidence>
<feature type="compositionally biased region" description="Polar residues" evidence="4">
    <location>
        <begin position="311"/>
        <end position="321"/>
    </location>
</feature>
<feature type="region of interest" description="Disordered" evidence="4">
    <location>
        <begin position="307"/>
        <end position="326"/>
    </location>
</feature>
<gene>
    <name evidence="6" type="ORF">FGO68_gene16517</name>
</gene>
<comment type="caution">
    <text evidence="6">The sequence shown here is derived from an EMBL/GenBank/DDBJ whole genome shotgun (WGS) entry which is preliminary data.</text>
</comment>
<dbReference type="PROSITE" id="PS00018">
    <property type="entry name" value="EF_HAND_1"/>
    <property type="match status" value="2"/>
</dbReference>
<dbReference type="InterPro" id="IPR011992">
    <property type="entry name" value="EF-hand-dom_pair"/>
</dbReference>
<dbReference type="CDD" id="cd00051">
    <property type="entry name" value="EFh"/>
    <property type="match status" value="1"/>
</dbReference>
<dbReference type="EMBL" id="RRYP01003688">
    <property type="protein sequence ID" value="TNV83577.1"/>
    <property type="molecule type" value="Genomic_DNA"/>
</dbReference>
<evidence type="ECO:0000313" key="6">
    <source>
        <dbReference type="EMBL" id="TNV83577.1"/>
    </source>
</evidence>
<dbReference type="InterPro" id="IPR018247">
    <property type="entry name" value="EF_Hand_1_Ca_BS"/>
</dbReference>
<proteinExistence type="predicted"/>
<feature type="region of interest" description="Disordered" evidence="4">
    <location>
        <begin position="384"/>
        <end position="413"/>
    </location>
</feature>
<dbReference type="Gene3D" id="1.10.238.10">
    <property type="entry name" value="EF-hand"/>
    <property type="match status" value="1"/>
</dbReference>
<sequence>MGIQLKLKYIWIKMSIVESITSSSNLESGVNRSVPDLEKMKIRRICLMKDDEDANQPYDTATQIKKSEEVSQELKSYKVNKWLKTRHMAQTQPFYIKTEQELWQELQLEKLFMSFDEDGSNTLDVKELHDMFQSNGVYVSLEQVMELFKIVDEDGSGMLSVDEFKLFLQSDEANEMFRRLIKELRGDAQLISKQDGKDWTDKTSEIWQSIKEKPRVPYNLNVLLEGMSLKNSRIRLIEQINEHKPTINPDITLKTLEHYLLLFKDQLESTEKNVLNSIGKLPITEDTIKNKKMPKAQQAALRRELTRSRLDSQTTKTYNSSLERREEREFYEKVSKAQNAYENRLKTMIKESRQRGTETAKNALEPPDEINREMFSIKKKYHSSMTTLPNPHKTQGPSQANSRNPGGAFSSMSAKNNDLFQQSLYSIAEQSQSNISDVKSLHQSLFNKSPVAGQSTLTEEASVVFDIKNMSPEKQALNNLMTTTPLLTYSKTSLRPDIFTCKMKPRYNIYRDIDSEKLKINDTPHQFSQFIQKGLNYKGEPPRSKSIIKKEDRISLLPPAISTPQQRMAMTFMTNKGSKNGSKDSYFDKKRNQSQNKTASNFFPAPFSETQSLKLLEKTQSEKSLLSTLGSKQAKIDELLMMPLKVESETPNTNDGPGADIFSSIPSTAVGAKPIFSKVVNFVYPEKENGLAQMKAHAPMFRTTSTTGKNSNSGSIGGWITKSSNQSPKLAIAKHLTPITKAKVEFTFKKVSQEVKDHYTHDQDNITIQNESHSIEMVKDIRKLKKTQAKNMMIQGMSSKPPLGQYSQFSKNHKNNSKVMNSDIPRPGQLIRQSDDTFDFQSAADSQNITNSKGSNMKLSQS</sequence>